<reference evidence="1 2" key="1">
    <citation type="submission" date="2012-12" db="EMBL/GenBank/DDBJ databases">
        <title>Genome assembly of Formosa sp. AK20.</title>
        <authorList>
            <person name="Kumar R."/>
            <person name="Khatri I."/>
            <person name="Vaidya B."/>
            <person name="Subramanian S."/>
            <person name="Pinnaka A."/>
        </authorList>
    </citation>
    <scope>NUCLEOTIDE SEQUENCE [LARGE SCALE GENOMIC DNA]</scope>
    <source>
        <strain evidence="1 2">AK20</strain>
    </source>
</reference>
<proteinExistence type="predicted"/>
<evidence type="ECO:0000313" key="2">
    <source>
        <dbReference type="Proteomes" id="UP000012024"/>
    </source>
</evidence>
<dbReference type="EMBL" id="ANLA01000008">
    <property type="protein sequence ID" value="EMQ95362.1"/>
    <property type="molecule type" value="Genomic_DNA"/>
</dbReference>
<dbReference type="AlphaFoldDB" id="M7MGK5"/>
<sequence length="41" mass="4646">MIVIFHSNFLHIKRVTKLGNLGEENRAIGKHAVCGMDLRIL</sequence>
<dbReference type="Proteomes" id="UP000012024">
    <property type="component" value="Unassembled WGS sequence"/>
</dbReference>
<keyword evidence="2" id="KW-1185">Reference proteome</keyword>
<name>M7MGK5_9FLAO</name>
<protein>
    <submittedName>
        <fullName evidence="1">Uncharacterized protein</fullName>
    </submittedName>
</protein>
<comment type="caution">
    <text evidence="1">The sequence shown here is derived from an EMBL/GenBank/DDBJ whole genome shotgun (WGS) entry which is preliminary data.</text>
</comment>
<accession>M7MGK5</accession>
<organism evidence="1 2">
    <name type="scientific">Xanthomarina gelatinilytica</name>
    <dbReference type="NCBI Taxonomy" id="1137281"/>
    <lineage>
        <taxon>Bacteria</taxon>
        <taxon>Pseudomonadati</taxon>
        <taxon>Bacteroidota</taxon>
        <taxon>Flavobacteriia</taxon>
        <taxon>Flavobacteriales</taxon>
        <taxon>Flavobacteriaceae</taxon>
        <taxon>Xanthomarina</taxon>
    </lineage>
</organism>
<gene>
    <name evidence="1" type="ORF">D778_02664</name>
</gene>
<evidence type="ECO:0000313" key="1">
    <source>
        <dbReference type="EMBL" id="EMQ95362.1"/>
    </source>
</evidence>